<dbReference type="HOGENOM" id="CLU_2524172_0_0_4"/>
<organism evidence="1 2">
    <name type="scientific">Nitrosospira multiformis (strain ATCC 25196 / NCIMB 11849 / C 71)</name>
    <dbReference type="NCBI Taxonomy" id="323848"/>
    <lineage>
        <taxon>Bacteria</taxon>
        <taxon>Pseudomonadati</taxon>
        <taxon>Pseudomonadota</taxon>
        <taxon>Betaproteobacteria</taxon>
        <taxon>Nitrosomonadales</taxon>
        <taxon>Nitrosomonadaceae</taxon>
        <taxon>Nitrosospira</taxon>
    </lineage>
</organism>
<gene>
    <name evidence="1" type="ordered locus">Nmul_A1778</name>
</gene>
<dbReference type="EMBL" id="CP000103">
    <property type="protein sequence ID" value="ABB75075.1"/>
    <property type="molecule type" value="Genomic_DNA"/>
</dbReference>
<dbReference type="AlphaFoldDB" id="Q2Y846"/>
<dbReference type="RefSeq" id="WP_011381095.1">
    <property type="nucleotide sequence ID" value="NC_007614.1"/>
</dbReference>
<keyword evidence="2" id="KW-1185">Reference proteome</keyword>
<evidence type="ECO:0000313" key="1">
    <source>
        <dbReference type="EMBL" id="ABB75075.1"/>
    </source>
</evidence>
<dbReference type="KEGG" id="nmu:Nmul_A1778"/>
<proteinExistence type="predicted"/>
<reference evidence="2" key="1">
    <citation type="submission" date="2005-08" db="EMBL/GenBank/DDBJ databases">
        <title>Complete sequence of chromosome 1 of Nitrosospira multiformis ATCC 25196.</title>
        <authorList>
            <person name="Copeland A."/>
            <person name="Lucas S."/>
            <person name="Lapidus A."/>
            <person name="Barry K."/>
            <person name="Detter J.C."/>
            <person name="Glavina T."/>
            <person name="Hammon N."/>
            <person name="Israni S."/>
            <person name="Pitluck S."/>
            <person name="Chain P."/>
            <person name="Malfatti S."/>
            <person name="Shin M."/>
            <person name="Vergez L."/>
            <person name="Schmutz J."/>
            <person name="Larimer F."/>
            <person name="Land M."/>
            <person name="Hauser L."/>
            <person name="Kyrpides N."/>
            <person name="Lykidis A."/>
            <person name="Richardson P."/>
        </authorList>
    </citation>
    <scope>NUCLEOTIDE SEQUENCE [LARGE SCALE GENOMIC DNA]</scope>
    <source>
        <strain evidence="2">ATCC 25196 / NCIMB 11849 / C 71</strain>
    </source>
</reference>
<evidence type="ECO:0000313" key="2">
    <source>
        <dbReference type="Proteomes" id="UP000002718"/>
    </source>
</evidence>
<protein>
    <submittedName>
        <fullName evidence="1">Uncharacterized protein</fullName>
    </submittedName>
</protein>
<sequence length="84" mass="9234">MPRQSLPKNPGSLRDARILRAFATESEYQSVSILLLKQADNPRLSLPARQTALGSGDLKFSRTPHITRGYLIVVMADDSLPVEG</sequence>
<reference evidence="1 2" key="2">
    <citation type="journal article" date="2008" name="Appl. Environ. Microbiol.">
        <title>Complete genome sequence of Nitrosospira multiformis, an ammonia-oxidizing bacterium from the soil environment.</title>
        <authorList>
            <person name="Norton J.M."/>
            <person name="Klotz M.G."/>
            <person name="Stein L.Y."/>
            <person name="Arp D.J."/>
            <person name="Bottomley P.J."/>
            <person name="Chain P.S."/>
            <person name="Hauser L.J."/>
            <person name="Land M.L."/>
            <person name="Larimer F.W."/>
            <person name="Shin M.W."/>
            <person name="Starkenburg S.R."/>
        </authorList>
    </citation>
    <scope>NUCLEOTIDE SEQUENCE [LARGE SCALE GENOMIC DNA]</scope>
    <source>
        <strain evidence="2">ATCC 25196 / NCIMB 11849 / C 71</strain>
    </source>
</reference>
<accession>Q2Y846</accession>
<dbReference type="Proteomes" id="UP000002718">
    <property type="component" value="Chromosome"/>
</dbReference>
<name>Q2Y846_NITMU</name>